<dbReference type="GO" id="GO:0042100">
    <property type="term" value="P:B cell proliferation"/>
    <property type="evidence" value="ECO:0007669"/>
    <property type="project" value="UniProtKB-ARBA"/>
</dbReference>
<dbReference type="InterPro" id="IPR013783">
    <property type="entry name" value="Ig-like_fold"/>
</dbReference>
<dbReference type="InterPro" id="IPR013106">
    <property type="entry name" value="Ig_V-set"/>
</dbReference>
<dbReference type="Ensembl" id="ENSJJAT00000014111.1">
    <property type="protein sequence ID" value="ENSJJAP00000007693.1"/>
    <property type="gene ID" value="ENSJJAG00000012038.1"/>
</dbReference>
<dbReference type="SMART" id="SM00406">
    <property type="entry name" value="IGv"/>
    <property type="match status" value="1"/>
</dbReference>
<dbReference type="GeneTree" id="ENSGT00940000161017"/>
<dbReference type="InterPro" id="IPR007110">
    <property type="entry name" value="Ig-like_dom"/>
</dbReference>
<proteinExistence type="inferred from homology"/>
<evidence type="ECO:0000256" key="4">
    <source>
        <dbReference type="ARBA" id="ARBA00023319"/>
    </source>
</evidence>
<dbReference type="InterPro" id="IPR003599">
    <property type="entry name" value="Ig_sub"/>
</dbReference>
<protein>
    <recommendedName>
        <fullName evidence="7">Ig-like domain-containing protein</fullName>
    </recommendedName>
</protein>
<dbReference type="InterPro" id="IPR036179">
    <property type="entry name" value="Ig-like_dom_sf"/>
</dbReference>
<comment type="function">
    <text evidence="5">Associates with the Ig-mu chain to form a molecular complex that is expressed on the surface of pre-B-cells. This complex presumably regulates Ig gene rearrangements in the early steps of B-cell differentiation.</text>
</comment>
<dbReference type="Pfam" id="PF07686">
    <property type="entry name" value="V-set"/>
    <property type="match status" value="1"/>
</dbReference>
<evidence type="ECO:0000259" key="7">
    <source>
        <dbReference type="PROSITE" id="PS50835"/>
    </source>
</evidence>
<feature type="chain" id="PRO_5034811873" description="Ig-like domain-containing protein" evidence="6">
    <location>
        <begin position="23"/>
        <end position="129"/>
    </location>
</feature>
<dbReference type="FunFam" id="2.60.40.10:FF:000721">
    <property type="entry name" value="Immunoglobulin lambda variable 5-45"/>
    <property type="match status" value="1"/>
</dbReference>
<dbReference type="PROSITE" id="PS50835">
    <property type="entry name" value="IG_LIKE"/>
    <property type="match status" value="1"/>
</dbReference>
<dbReference type="SUPFAM" id="SSF48726">
    <property type="entry name" value="Immunoglobulin"/>
    <property type="match status" value="1"/>
</dbReference>
<organism evidence="8 9">
    <name type="scientific">Jaculus jaculus</name>
    <name type="common">Lesser Egyptian jerboa</name>
    <dbReference type="NCBI Taxonomy" id="51337"/>
    <lineage>
        <taxon>Eukaryota</taxon>
        <taxon>Metazoa</taxon>
        <taxon>Chordata</taxon>
        <taxon>Craniata</taxon>
        <taxon>Vertebrata</taxon>
        <taxon>Euteleostomi</taxon>
        <taxon>Mammalia</taxon>
        <taxon>Eutheria</taxon>
        <taxon>Euarchontoglires</taxon>
        <taxon>Glires</taxon>
        <taxon>Rodentia</taxon>
        <taxon>Myomorpha</taxon>
        <taxon>Dipodoidea</taxon>
        <taxon>Dipodidae</taxon>
        <taxon>Dipodinae</taxon>
        <taxon>Jaculus</taxon>
    </lineage>
</organism>
<keyword evidence="4" id="KW-0393">Immunoglobulin domain</keyword>
<dbReference type="Proteomes" id="UP000694385">
    <property type="component" value="Unassembled WGS sequence"/>
</dbReference>
<reference evidence="8" key="2">
    <citation type="submission" date="2025-09" db="UniProtKB">
        <authorList>
            <consortium name="Ensembl"/>
        </authorList>
    </citation>
    <scope>IDENTIFICATION</scope>
</reference>
<evidence type="ECO:0000313" key="8">
    <source>
        <dbReference type="Ensembl" id="ENSJJAP00000007693.1"/>
    </source>
</evidence>
<evidence type="ECO:0000256" key="6">
    <source>
        <dbReference type="SAM" id="SignalP"/>
    </source>
</evidence>
<dbReference type="Gene3D" id="2.60.40.10">
    <property type="entry name" value="Immunoglobulins"/>
    <property type="match status" value="1"/>
</dbReference>
<keyword evidence="3" id="KW-1015">Disulfide bond</keyword>
<evidence type="ECO:0000313" key="9">
    <source>
        <dbReference type="Proteomes" id="UP000694385"/>
    </source>
</evidence>
<accession>A0A8C5KEV7</accession>
<reference evidence="8" key="1">
    <citation type="submission" date="2025-08" db="UniProtKB">
        <authorList>
            <consortium name="Ensembl"/>
        </authorList>
    </citation>
    <scope>IDENTIFICATION</scope>
</reference>
<comment type="similarity">
    <text evidence="1">Belongs to the immunoglobulin superfamily.</text>
</comment>
<evidence type="ECO:0000256" key="1">
    <source>
        <dbReference type="ARBA" id="ARBA00008637"/>
    </source>
</evidence>
<evidence type="ECO:0000256" key="3">
    <source>
        <dbReference type="ARBA" id="ARBA00023157"/>
    </source>
</evidence>
<sequence>GSGTPVLLVLVVYCGASQPTLHQPATASSSLGSTIHLICTLSSDHDINMYNIYWYQQRPGHPPRFLLRYFSHSDEHHGPGISPRFSGSKNMARNQGYLRISELQPEDEAVYYCAMGVPRAQKKPTDSGS</sequence>
<dbReference type="PANTHER" id="PTHR23267">
    <property type="entry name" value="IMMUNOGLOBULIN LIGHT CHAIN"/>
    <property type="match status" value="1"/>
</dbReference>
<dbReference type="OMA" id="YCSVGTQ"/>
<keyword evidence="2 6" id="KW-0732">Signal</keyword>
<feature type="domain" description="Ig-like" evidence="7">
    <location>
        <begin position="19"/>
        <end position="113"/>
    </location>
</feature>
<evidence type="ECO:0000256" key="5">
    <source>
        <dbReference type="ARBA" id="ARBA00057887"/>
    </source>
</evidence>
<name>A0A8C5KEV7_JACJA</name>
<dbReference type="SMART" id="SM00409">
    <property type="entry name" value="IG"/>
    <property type="match status" value="1"/>
</dbReference>
<keyword evidence="9" id="KW-1185">Reference proteome</keyword>
<feature type="signal peptide" evidence="6">
    <location>
        <begin position="1"/>
        <end position="22"/>
    </location>
</feature>
<evidence type="ECO:0000256" key="2">
    <source>
        <dbReference type="ARBA" id="ARBA00022729"/>
    </source>
</evidence>
<dbReference type="AlphaFoldDB" id="A0A8C5KEV7"/>
<dbReference type="InterPro" id="IPR050150">
    <property type="entry name" value="IgV_Light_Chain"/>
</dbReference>